<dbReference type="InterPro" id="IPR031542">
    <property type="entry name" value="UNC80_N"/>
</dbReference>
<comment type="caution">
    <text evidence="3">The sequence shown here is derived from an EMBL/GenBank/DDBJ whole genome shotgun (WGS) entry which is preliminary data.</text>
</comment>
<dbReference type="InParanoid" id="A0A1V9XI56"/>
<dbReference type="Proteomes" id="UP000192247">
    <property type="component" value="Unassembled WGS sequence"/>
</dbReference>
<evidence type="ECO:0000259" key="2">
    <source>
        <dbReference type="Pfam" id="PF15778"/>
    </source>
</evidence>
<dbReference type="EMBL" id="MNPL01010490">
    <property type="protein sequence ID" value="OQR73101.1"/>
    <property type="molecule type" value="Genomic_DNA"/>
</dbReference>
<dbReference type="PANTHER" id="PTHR31781:SF1">
    <property type="entry name" value="PROTEIN UNC-80 HOMOLOG"/>
    <property type="match status" value="1"/>
</dbReference>
<dbReference type="GO" id="GO:0005261">
    <property type="term" value="F:monoatomic cation channel activity"/>
    <property type="evidence" value="ECO:0007669"/>
    <property type="project" value="TreeGrafter"/>
</dbReference>
<dbReference type="GO" id="GO:0034703">
    <property type="term" value="C:cation channel complex"/>
    <property type="evidence" value="ECO:0007669"/>
    <property type="project" value="TreeGrafter"/>
</dbReference>
<reference evidence="3 4" key="1">
    <citation type="journal article" date="2017" name="Gigascience">
        <title>Draft genome of the honey bee ectoparasitic mite, Tropilaelaps mercedesae, is shaped by the parasitic life history.</title>
        <authorList>
            <person name="Dong X."/>
            <person name="Armstrong S.D."/>
            <person name="Xia D."/>
            <person name="Makepeace B.L."/>
            <person name="Darby A.C."/>
            <person name="Kadowaki T."/>
        </authorList>
    </citation>
    <scope>NUCLEOTIDE SEQUENCE [LARGE SCALE GENOMIC DNA]</scope>
    <source>
        <strain evidence="3">Wuxi-XJTLU</strain>
    </source>
</reference>
<feature type="region of interest" description="Disordered" evidence="1">
    <location>
        <begin position="461"/>
        <end position="494"/>
    </location>
</feature>
<dbReference type="Pfam" id="PF15778">
    <property type="entry name" value="UNC80_N"/>
    <property type="match status" value="1"/>
</dbReference>
<evidence type="ECO:0000313" key="4">
    <source>
        <dbReference type="Proteomes" id="UP000192247"/>
    </source>
</evidence>
<feature type="compositionally biased region" description="Low complexity" evidence="1">
    <location>
        <begin position="480"/>
        <end position="494"/>
    </location>
</feature>
<feature type="compositionally biased region" description="Gly residues" evidence="1">
    <location>
        <begin position="13"/>
        <end position="29"/>
    </location>
</feature>
<sequence length="775" mass="84800">MPKRKFEDTTAGGPLGGHPGPIGAGGPLGGHPPYDTFNEPDELAVPLAIQTFLWRQTSPFIRPKMGRSYDSSQMEQREACKSFEKVLVQNIQFGLSPSLTAAIKAIGRWRLVKAALPHVLHCCAALLHGRKEACLEKLGSAETKLLYTLHWIVLDACQECQEGLPRSQVQPNVFPITVIQVFVYLFAPLLTFLKHSDLMGSFRLENGAKIWLPLWQYKHPAVESFTTPVLPNRRREQRGGALGGHSGHRRAHGDVVVALPKKRETRKNTVHLEAGHDGGSTVNITIESDADEQKENQAGPCGESPIPPVADSSGQVCDKCHLAKASADDVPGAPVCCCVRGDLPQHCPLDDPSLATYLDVSVLRCLFISQWLEEGVFWALRFVHQRLQSILEESAREGFSRRRSCSLPVAQDDTMTPTHHMAHYSAHSGYAHLAGHSGLGGMVGTIGGLSMAMGTMGMSGAQSHTTTLYPSPKRQRKSQSPHYPSASRSSSHYGSMQDLRMGLNQINQGAGSSRASSTRKRGPGGFKKGSDLRSFVEEHLHLPDHLDLAMTPALHRPKSSLGLRTEQDLASNSLSAPPFGSMTRGKSLPSIHIDVTAQNDTAIRDDKDRLRDRVELRRERHNSSMEHLQRPSAAPPTITVTEHSPVSSIQFFLNQESGDSPKNEDARGALEDQMGRGSLFYPPCRQFGITRSQTDSDIMYALEGLDEASGSTHYITADGRIHLQVVLKAVHAVTLRDTACSLRVCEAILDILQQLLQMHVLLSPNSHGHASGQQE</sequence>
<feature type="domain" description="Cation channel complex component UNC80 N-terminal" evidence="2">
    <location>
        <begin position="44"/>
        <end position="231"/>
    </location>
</feature>
<dbReference type="OrthoDB" id="6416618at2759"/>
<dbReference type="STRING" id="418985.A0A1V9XI56"/>
<keyword evidence="4" id="KW-1185">Reference proteome</keyword>
<organism evidence="3 4">
    <name type="scientific">Tropilaelaps mercedesae</name>
    <dbReference type="NCBI Taxonomy" id="418985"/>
    <lineage>
        <taxon>Eukaryota</taxon>
        <taxon>Metazoa</taxon>
        <taxon>Ecdysozoa</taxon>
        <taxon>Arthropoda</taxon>
        <taxon>Chelicerata</taxon>
        <taxon>Arachnida</taxon>
        <taxon>Acari</taxon>
        <taxon>Parasitiformes</taxon>
        <taxon>Mesostigmata</taxon>
        <taxon>Gamasina</taxon>
        <taxon>Dermanyssoidea</taxon>
        <taxon>Laelapidae</taxon>
        <taxon>Tropilaelaps</taxon>
    </lineage>
</organism>
<evidence type="ECO:0000256" key="1">
    <source>
        <dbReference type="SAM" id="MobiDB-lite"/>
    </source>
</evidence>
<feature type="region of interest" description="Disordered" evidence="1">
    <location>
        <begin position="507"/>
        <end position="530"/>
    </location>
</feature>
<feature type="region of interest" description="Disordered" evidence="1">
    <location>
        <begin position="228"/>
        <end position="255"/>
    </location>
</feature>
<protein>
    <submittedName>
        <fullName evidence="3">Protein unc-80-like</fullName>
    </submittedName>
</protein>
<dbReference type="AlphaFoldDB" id="A0A1V9XI56"/>
<name>A0A1V9XI56_9ACAR</name>
<proteinExistence type="predicted"/>
<accession>A0A1V9XI56</accession>
<dbReference type="GO" id="GO:0030424">
    <property type="term" value="C:axon"/>
    <property type="evidence" value="ECO:0007669"/>
    <property type="project" value="TreeGrafter"/>
</dbReference>
<feature type="non-terminal residue" evidence="3">
    <location>
        <position position="775"/>
    </location>
</feature>
<dbReference type="PANTHER" id="PTHR31781">
    <property type="entry name" value="UNC80"/>
    <property type="match status" value="1"/>
</dbReference>
<feature type="compositionally biased region" description="Polar residues" evidence="1">
    <location>
        <begin position="507"/>
        <end position="516"/>
    </location>
</feature>
<gene>
    <name evidence="3" type="ORF">BIW11_03649</name>
</gene>
<dbReference type="GO" id="GO:0055080">
    <property type="term" value="P:monoatomic cation homeostasis"/>
    <property type="evidence" value="ECO:0007669"/>
    <property type="project" value="TreeGrafter"/>
</dbReference>
<evidence type="ECO:0000313" key="3">
    <source>
        <dbReference type="EMBL" id="OQR73101.1"/>
    </source>
</evidence>
<feature type="region of interest" description="Disordered" evidence="1">
    <location>
        <begin position="1"/>
        <end position="36"/>
    </location>
</feature>